<dbReference type="PANTHER" id="PTHR43004">
    <property type="entry name" value="TRK SYSTEM POTASSIUM UPTAKE PROTEIN"/>
    <property type="match status" value="1"/>
</dbReference>
<dbReference type="PRINTS" id="PR00420">
    <property type="entry name" value="RNGMNOXGNASE"/>
</dbReference>
<keyword evidence="8" id="KW-1185">Reference proteome</keyword>
<dbReference type="Pfam" id="PF21274">
    <property type="entry name" value="Rng_hyd_C"/>
    <property type="match status" value="1"/>
</dbReference>
<evidence type="ECO:0000259" key="6">
    <source>
        <dbReference type="Pfam" id="PF01494"/>
    </source>
</evidence>
<evidence type="ECO:0000256" key="1">
    <source>
        <dbReference type="ARBA" id="ARBA00001974"/>
    </source>
</evidence>
<dbReference type="NCBIfam" id="NF004832">
    <property type="entry name" value="PRK06184.1"/>
    <property type="match status" value="1"/>
</dbReference>
<evidence type="ECO:0000256" key="4">
    <source>
        <dbReference type="ARBA" id="ARBA00022827"/>
    </source>
</evidence>
<feature type="domain" description="FAD-binding" evidence="6">
    <location>
        <begin position="3"/>
        <end position="341"/>
    </location>
</feature>
<dbReference type="SUPFAM" id="SSF52833">
    <property type="entry name" value="Thioredoxin-like"/>
    <property type="match status" value="1"/>
</dbReference>
<keyword evidence="4" id="KW-0274">FAD</keyword>
<dbReference type="Proteomes" id="UP000642748">
    <property type="component" value="Unassembled WGS sequence"/>
</dbReference>
<dbReference type="InterPro" id="IPR036188">
    <property type="entry name" value="FAD/NAD-bd_sf"/>
</dbReference>
<dbReference type="PANTHER" id="PTHR43004:SF19">
    <property type="entry name" value="BINDING MONOOXYGENASE, PUTATIVE (JCVI)-RELATED"/>
    <property type="match status" value="1"/>
</dbReference>
<dbReference type="RefSeq" id="WP_203923151.1">
    <property type="nucleotide sequence ID" value="NZ_BONZ01000084.1"/>
</dbReference>
<accession>A0A8J3R1L5</accession>
<sequence>MTDVEVLIVGSGPTGLTLACTLAERGVGFRIVDRAEAFFGGSRADGIQPRTMEVFADLGILEPILAAGDLGIQMRAYQGDKVVWEGRMSDPVEPTPSVPHPNIWFVPQFRTEEILRERLAGLGARVELSTQLVDFTQDDDGVTATLAVGGRTEQVRARYLVGADGGRSTVRKRLGIAFPGETDESTTMMFADARVDGVTHDHGRIWQVGDSGVSVMPLAGTELFVVVARPPEKPDEPVLDYLRRTVIEASGRQDILVREVTWHTTWRSNTRLAERFRDGRVLLAGDAGHVHPPTGGQGMNTGIQDGYNLGWKLAATLAGAPAVLLDSYEPERMAAARTALDVATHLLEKHRRGDADAHVRGPEVHGLTLNYRGGPLSRDERADPGTVRAGDRAPDAPVTGADGRAIRLFDLFHGPHWTLLAFGAAHAPTVASLGDRFGPVLRAHTVVRQGEPADQDAVVDSDGHARAGYDLTGDALVLIRPDGYVGLVASPGSIERVTEYWAALHGAPSRETPAVTG</sequence>
<dbReference type="Pfam" id="PF01494">
    <property type="entry name" value="FAD_binding_3"/>
    <property type="match status" value="1"/>
</dbReference>
<dbReference type="InterPro" id="IPR036249">
    <property type="entry name" value="Thioredoxin-like_sf"/>
</dbReference>
<protein>
    <submittedName>
        <fullName evidence="7">3-(3-hydroxyphenyl)propionate hydroxylase</fullName>
    </submittedName>
</protein>
<dbReference type="SUPFAM" id="SSF51905">
    <property type="entry name" value="FAD/NAD(P)-binding domain"/>
    <property type="match status" value="1"/>
</dbReference>
<comment type="caution">
    <text evidence="7">The sequence shown here is derived from an EMBL/GenBank/DDBJ whole genome shotgun (WGS) entry which is preliminary data.</text>
</comment>
<organism evidence="7 8">
    <name type="scientific">Rugosimonospora africana</name>
    <dbReference type="NCBI Taxonomy" id="556532"/>
    <lineage>
        <taxon>Bacteria</taxon>
        <taxon>Bacillati</taxon>
        <taxon>Actinomycetota</taxon>
        <taxon>Actinomycetes</taxon>
        <taxon>Micromonosporales</taxon>
        <taxon>Micromonosporaceae</taxon>
        <taxon>Rugosimonospora</taxon>
    </lineage>
</organism>
<dbReference type="InterPro" id="IPR002938">
    <property type="entry name" value="FAD-bd"/>
</dbReference>
<evidence type="ECO:0000256" key="5">
    <source>
        <dbReference type="SAM" id="MobiDB-lite"/>
    </source>
</evidence>
<feature type="compositionally biased region" description="Basic and acidic residues" evidence="5">
    <location>
        <begin position="377"/>
        <end position="394"/>
    </location>
</feature>
<keyword evidence="3" id="KW-0285">Flavoprotein</keyword>
<dbReference type="AlphaFoldDB" id="A0A8J3R1L5"/>
<dbReference type="Gene3D" id="3.40.30.120">
    <property type="match status" value="1"/>
</dbReference>
<evidence type="ECO:0000313" key="8">
    <source>
        <dbReference type="Proteomes" id="UP000642748"/>
    </source>
</evidence>
<name>A0A8J3R1L5_9ACTN</name>
<comment type="cofactor">
    <cofactor evidence="1">
        <name>FAD</name>
        <dbReference type="ChEBI" id="CHEBI:57692"/>
    </cofactor>
</comment>
<reference evidence="7" key="1">
    <citation type="submission" date="2021-01" db="EMBL/GenBank/DDBJ databases">
        <title>Whole genome shotgun sequence of Rugosimonospora africana NBRC 104875.</title>
        <authorList>
            <person name="Komaki H."/>
            <person name="Tamura T."/>
        </authorList>
    </citation>
    <scope>NUCLEOTIDE SEQUENCE</scope>
    <source>
        <strain evidence="7">NBRC 104875</strain>
    </source>
</reference>
<dbReference type="GO" id="GO:0071949">
    <property type="term" value="F:FAD binding"/>
    <property type="evidence" value="ECO:0007669"/>
    <property type="project" value="InterPro"/>
</dbReference>
<comment type="similarity">
    <text evidence="2">Belongs to the PheA/TfdB FAD monooxygenase family.</text>
</comment>
<evidence type="ECO:0000313" key="7">
    <source>
        <dbReference type="EMBL" id="GIH19700.1"/>
    </source>
</evidence>
<dbReference type="Gene3D" id="3.30.70.2450">
    <property type="match status" value="1"/>
</dbReference>
<evidence type="ECO:0000256" key="3">
    <source>
        <dbReference type="ARBA" id="ARBA00022630"/>
    </source>
</evidence>
<dbReference type="InterPro" id="IPR050641">
    <property type="entry name" value="RIFMO-like"/>
</dbReference>
<gene>
    <name evidence="7" type="primary">mhpA_2</name>
    <name evidence="7" type="ORF">Raf01_78720</name>
</gene>
<proteinExistence type="inferred from homology"/>
<evidence type="ECO:0000256" key="2">
    <source>
        <dbReference type="ARBA" id="ARBA00007801"/>
    </source>
</evidence>
<dbReference type="Gene3D" id="3.50.50.60">
    <property type="entry name" value="FAD/NAD(P)-binding domain"/>
    <property type="match status" value="1"/>
</dbReference>
<dbReference type="EMBL" id="BONZ01000084">
    <property type="protein sequence ID" value="GIH19700.1"/>
    <property type="molecule type" value="Genomic_DNA"/>
</dbReference>
<feature type="region of interest" description="Disordered" evidence="5">
    <location>
        <begin position="366"/>
        <end position="396"/>
    </location>
</feature>
<dbReference type="GO" id="GO:0016709">
    <property type="term" value="F:oxidoreductase activity, acting on paired donors, with incorporation or reduction of molecular oxygen, NAD(P)H as one donor, and incorporation of one atom of oxygen"/>
    <property type="evidence" value="ECO:0007669"/>
    <property type="project" value="UniProtKB-ARBA"/>
</dbReference>